<dbReference type="Pfam" id="PF26639">
    <property type="entry name" value="Het-6_barrel"/>
    <property type="match status" value="1"/>
</dbReference>
<feature type="domain" description="Heterokaryon incompatibility" evidence="2">
    <location>
        <begin position="157"/>
        <end position="321"/>
    </location>
</feature>
<proteinExistence type="predicted"/>
<organism evidence="3 4">
    <name type="scientific">Pyricularia grisea</name>
    <name type="common">Crabgrass-specific blast fungus</name>
    <name type="synonym">Magnaporthe grisea</name>
    <dbReference type="NCBI Taxonomy" id="148305"/>
    <lineage>
        <taxon>Eukaryota</taxon>
        <taxon>Fungi</taxon>
        <taxon>Dikarya</taxon>
        <taxon>Ascomycota</taxon>
        <taxon>Pezizomycotina</taxon>
        <taxon>Sordariomycetes</taxon>
        <taxon>Sordariomycetidae</taxon>
        <taxon>Magnaporthales</taxon>
        <taxon>Pyriculariaceae</taxon>
        <taxon>Pyricularia</taxon>
    </lineage>
</organism>
<comment type="caution">
    <text evidence="3">The sequence shown here is derived from an EMBL/GenBank/DDBJ whole genome shotgun (WGS) entry which is preliminary data.</text>
</comment>
<dbReference type="InterPro" id="IPR052895">
    <property type="entry name" value="HetReg/Transcr_Mod"/>
</dbReference>
<feature type="region of interest" description="Disordered" evidence="1">
    <location>
        <begin position="1"/>
        <end position="34"/>
    </location>
</feature>
<dbReference type="EMBL" id="JABSND010000084">
    <property type="protein sequence ID" value="KAI6298692.1"/>
    <property type="molecule type" value="Genomic_DNA"/>
</dbReference>
<dbReference type="Pfam" id="PF06985">
    <property type="entry name" value="HET"/>
    <property type="match status" value="1"/>
</dbReference>
<gene>
    <name evidence="3" type="ORF">MCOR33_005221</name>
</gene>
<dbReference type="InterPro" id="IPR010730">
    <property type="entry name" value="HET"/>
</dbReference>
<dbReference type="Proteomes" id="UP001059893">
    <property type="component" value="Unassembled WGS sequence"/>
</dbReference>
<dbReference type="PANTHER" id="PTHR24148:SF82">
    <property type="entry name" value="HETEROKARYON INCOMPATIBILITY DOMAIN-CONTAINING PROTEIN"/>
    <property type="match status" value="1"/>
</dbReference>
<sequence>MPGNSARSPTRSSAAPTPPRSATEAPPRGVDHTTEYRYEPLDASKGEIRLAILLPGQLSDPLVLQLRIVQLREPELLEPWSPHHIPKALIQPALPPNCSVRRTLNNRLLYFQPAAESHGPPWNPGWKGTTSWKHPVSQSDSILPPTQFSREPEDPQYEALSYVWGSSTDTEMAFVQTSDSGQEVKLAQVLITVNLAGALRVLRDTDQPRALWIDSICIDQANNAEKSFQIARMASIYRQARRVIAWLGHGTDGSDMAIAAFKGISHDVAVVEGGNPVPTPDAIVKDRAYRLHDDHFTPEQIVAISALINRPYFERLWIVQEVQLADAGTSIIKCGDDEMRLGDFATALWFFSINQAVAATPLLHNLGPGSEDARQRVHLIATMMGPNLNLTSWEERLQLLRTRKCFDPHDKIYGALGVLPRELAALITPDYSLTATEVYRNTFITTLSASSHLVQLGECEYHEGSPGIPGLPTWVPDWSVPRKTLPLNGNGFVSGQSRAWALHPCPEILKVTGRAFGFVESAGPVAPTATIDVLRQILAWEPEGAAKKPYVGGGTVLDAFVMTLLGGRVRERHFASRLYPLANAREEYCDFRKVELNEFTDIRKMVAVSLMASMSKSRSLITLTDGHIGLGPPGSKPGDIVCALLGCNSAMVLRQQEDDKYIVVGEAYVDAMNDACSFLGPLPDNCMVAVHQKQLLFVNFDEPGDHREDPRLGPLPDAWERCQPGAVYSTMPWLDIGFMNPETQEARVWDPRMDAPALVAKGVELHDFPLI</sequence>
<evidence type="ECO:0000259" key="2">
    <source>
        <dbReference type="Pfam" id="PF06985"/>
    </source>
</evidence>
<name>A0ABQ8NLD6_PYRGI</name>
<feature type="compositionally biased region" description="Low complexity" evidence="1">
    <location>
        <begin position="1"/>
        <end position="28"/>
    </location>
</feature>
<dbReference type="PANTHER" id="PTHR24148">
    <property type="entry name" value="ANKYRIN REPEAT DOMAIN-CONTAINING PROTEIN 39 HOMOLOG-RELATED"/>
    <property type="match status" value="1"/>
</dbReference>
<evidence type="ECO:0000313" key="3">
    <source>
        <dbReference type="EMBL" id="KAI6298692.1"/>
    </source>
</evidence>
<evidence type="ECO:0000313" key="4">
    <source>
        <dbReference type="Proteomes" id="UP001059893"/>
    </source>
</evidence>
<accession>A0ABQ8NLD6</accession>
<reference evidence="3" key="1">
    <citation type="submission" date="2021-01" db="EMBL/GenBank/DDBJ databases">
        <title>Deciphering the adaptive evolutionary patterns associated with biogeogrpahic diversity in the finger millet blast pathogen Magnaporthe oryzae in Eastern Africa.</title>
        <authorList>
            <person name="Onyema G."/>
            <person name="Shittu T.A."/>
            <person name="Dodsworth S."/>
            <person name="Devilliers S."/>
            <person name="Muthumeenakshi S."/>
            <person name="Sreenivasaprasad S."/>
        </authorList>
    </citation>
    <scope>NUCLEOTIDE SEQUENCE</scope>
    <source>
        <strain evidence="3">D15/s37</strain>
    </source>
</reference>
<protein>
    <recommendedName>
        <fullName evidence="2">Heterokaryon incompatibility domain-containing protein</fullName>
    </recommendedName>
</protein>
<keyword evidence="4" id="KW-1185">Reference proteome</keyword>
<evidence type="ECO:0000256" key="1">
    <source>
        <dbReference type="SAM" id="MobiDB-lite"/>
    </source>
</evidence>